<dbReference type="InterPro" id="IPR002933">
    <property type="entry name" value="Peptidase_M20"/>
</dbReference>
<dbReference type="EMBL" id="VRLW01000001">
    <property type="protein sequence ID" value="KAA1261369.1"/>
    <property type="molecule type" value="Genomic_DNA"/>
</dbReference>
<dbReference type="RefSeq" id="WP_068264536.1">
    <property type="nucleotide sequence ID" value="NZ_LWSK01000063.1"/>
</dbReference>
<evidence type="ECO:0000256" key="1">
    <source>
        <dbReference type="ARBA" id="ARBA00022723"/>
    </source>
</evidence>
<proteinExistence type="predicted"/>
<dbReference type="EC" id="3.4.17.11" evidence="4"/>
<dbReference type="SUPFAM" id="SSF53187">
    <property type="entry name" value="Zn-dependent exopeptidases"/>
    <property type="match status" value="1"/>
</dbReference>
<dbReference type="PANTHER" id="PTHR43808">
    <property type="entry name" value="ACETYLORNITHINE DEACETYLASE"/>
    <property type="match status" value="1"/>
</dbReference>
<dbReference type="OrthoDB" id="9783294at2"/>
<comment type="caution">
    <text evidence="4">The sequence shown here is derived from an EMBL/GenBank/DDBJ whole genome shotgun (WGS) entry which is preliminary data.</text>
</comment>
<dbReference type="InterPro" id="IPR011650">
    <property type="entry name" value="Peptidase_M20_dimer"/>
</dbReference>
<name>A0A5B1CNJ5_9BACT</name>
<keyword evidence="2 4" id="KW-0378">Hydrolase</keyword>
<dbReference type="SUPFAM" id="SSF55031">
    <property type="entry name" value="Bacterial exopeptidase dimerisation domain"/>
    <property type="match status" value="1"/>
</dbReference>
<dbReference type="Gene3D" id="3.40.630.10">
    <property type="entry name" value="Zn peptidases"/>
    <property type="match status" value="1"/>
</dbReference>
<reference evidence="4 5" key="1">
    <citation type="submission" date="2019-08" db="EMBL/GenBank/DDBJ databases">
        <title>Deep-cultivation of Planctomycetes and their phenomic and genomic characterization uncovers novel biology.</title>
        <authorList>
            <person name="Wiegand S."/>
            <person name="Jogler M."/>
            <person name="Boedeker C."/>
            <person name="Pinto D."/>
            <person name="Vollmers J."/>
            <person name="Rivas-Marin E."/>
            <person name="Kohn T."/>
            <person name="Peeters S.H."/>
            <person name="Heuer A."/>
            <person name="Rast P."/>
            <person name="Oberbeckmann S."/>
            <person name="Bunk B."/>
            <person name="Jeske O."/>
            <person name="Meyerdierks A."/>
            <person name="Storesund J.E."/>
            <person name="Kallscheuer N."/>
            <person name="Luecker S."/>
            <person name="Lage O.M."/>
            <person name="Pohl T."/>
            <person name="Merkel B.J."/>
            <person name="Hornburger P."/>
            <person name="Mueller R.-W."/>
            <person name="Bruemmer F."/>
            <person name="Labrenz M."/>
            <person name="Spormann A.M."/>
            <person name="Op Den Camp H."/>
            <person name="Overmann J."/>
            <person name="Amann R."/>
            <person name="Jetten M.S.M."/>
            <person name="Mascher T."/>
            <person name="Medema M.H."/>
            <person name="Devos D.P."/>
            <person name="Kaster A.-K."/>
            <person name="Ovreas L."/>
            <person name="Rohde M."/>
            <person name="Galperin M.Y."/>
            <person name="Jogler C."/>
        </authorList>
    </citation>
    <scope>NUCLEOTIDE SEQUENCE [LARGE SCALE GENOMIC DNA]</scope>
    <source>
        <strain evidence="4 5">LF1</strain>
    </source>
</reference>
<dbReference type="Pfam" id="PF01546">
    <property type="entry name" value="Peptidase_M20"/>
    <property type="match status" value="1"/>
</dbReference>
<keyword evidence="1" id="KW-0479">Metal-binding</keyword>
<dbReference type="InterPro" id="IPR036264">
    <property type="entry name" value="Bact_exopeptidase_dim_dom"/>
</dbReference>
<keyword evidence="4" id="KW-0645">Protease</keyword>
<evidence type="ECO:0000313" key="4">
    <source>
        <dbReference type="EMBL" id="KAA1261369.1"/>
    </source>
</evidence>
<dbReference type="InterPro" id="IPR050072">
    <property type="entry name" value="Peptidase_M20A"/>
</dbReference>
<dbReference type="Proteomes" id="UP000322699">
    <property type="component" value="Unassembled WGS sequence"/>
</dbReference>
<dbReference type="GO" id="GO:0046872">
    <property type="term" value="F:metal ion binding"/>
    <property type="evidence" value="ECO:0007669"/>
    <property type="project" value="UniProtKB-KW"/>
</dbReference>
<keyword evidence="5" id="KW-1185">Reference proteome</keyword>
<gene>
    <name evidence="4" type="primary">cpg2</name>
    <name evidence="4" type="ORF">LF1_39160</name>
</gene>
<dbReference type="AlphaFoldDB" id="A0A5B1CNJ5"/>
<evidence type="ECO:0000259" key="3">
    <source>
        <dbReference type="Pfam" id="PF07687"/>
    </source>
</evidence>
<accession>A0A5B1CNJ5</accession>
<dbReference type="PANTHER" id="PTHR43808:SF9">
    <property type="entry name" value="BLL0789 PROTEIN"/>
    <property type="match status" value="1"/>
</dbReference>
<evidence type="ECO:0000256" key="2">
    <source>
        <dbReference type="ARBA" id="ARBA00022801"/>
    </source>
</evidence>
<dbReference type="Gene3D" id="3.30.70.360">
    <property type="match status" value="1"/>
</dbReference>
<sequence>MNTETATQWILDQQQPALERLMAWCDQNSWSMDQANLVQMADTLATDFASFGVEFERVDLPDLRLLGDSEDWDRAPTGPALLWHHHPGAAKAKRVLLMIHYDTVYPAGTEPSTCRLHQDPTSMQQRLVGPGVADAKGGIAVIALAVEAMLKFGLLDDIGLSILLNPDEEIGSTASAALIKELCPQFGSALLFEPSLPDGSLVANRKGSGNFSIVVRGKSAHAGRNPEMGRNAIVRLAEVIQRLQKHHHPSEGVTINVGNICGGGALNRVPDHATAKLNVRVIDRDAQLKVESELESIAEDFSGDGYVVKTLGEFHCPPKRVDARIGRIQQVVEKAASLAGQPAVRWQDTGGACDGSKLAAWGLPNIDTMGVCGGNLHSPDEFMIADSLATSAVQTMLSVLLAAAD</sequence>
<dbReference type="NCBIfam" id="NF005602">
    <property type="entry name" value="PRK07338.1"/>
    <property type="match status" value="1"/>
</dbReference>
<keyword evidence="4" id="KW-0121">Carboxypeptidase</keyword>
<evidence type="ECO:0000313" key="5">
    <source>
        <dbReference type="Proteomes" id="UP000322699"/>
    </source>
</evidence>
<dbReference type="GO" id="GO:0004180">
    <property type="term" value="F:carboxypeptidase activity"/>
    <property type="evidence" value="ECO:0007669"/>
    <property type="project" value="UniProtKB-KW"/>
</dbReference>
<protein>
    <submittedName>
        <fullName evidence="4">Carboxypeptidase G2</fullName>
        <ecNumber evidence="4">3.4.17.11</ecNumber>
    </submittedName>
</protein>
<feature type="domain" description="Peptidase M20 dimerisation" evidence="3">
    <location>
        <begin position="205"/>
        <end position="300"/>
    </location>
</feature>
<dbReference type="Pfam" id="PF07687">
    <property type="entry name" value="M20_dimer"/>
    <property type="match status" value="1"/>
</dbReference>
<organism evidence="4 5">
    <name type="scientific">Rubripirellula obstinata</name>
    <dbReference type="NCBI Taxonomy" id="406547"/>
    <lineage>
        <taxon>Bacteria</taxon>
        <taxon>Pseudomonadati</taxon>
        <taxon>Planctomycetota</taxon>
        <taxon>Planctomycetia</taxon>
        <taxon>Pirellulales</taxon>
        <taxon>Pirellulaceae</taxon>
        <taxon>Rubripirellula</taxon>
    </lineage>
</organism>